<accession>A0A1F6YRL0</accession>
<protein>
    <submittedName>
        <fullName evidence="1">Uncharacterized protein</fullName>
    </submittedName>
</protein>
<comment type="caution">
    <text evidence="1">The sequence shown here is derived from an EMBL/GenBank/DDBJ whole genome shotgun (WGS) entry which is preliminary data.</text>
</comment>
<gene>
    <name evidence="1" type="ORF">A2356_02910</name>
</gene>
<dbReference type="STRING" id="1801803.A2356_02910"/>
<reference evidence="1 2" key="1">
    <citation type="journal article" date="2016" name="Nat. Commun.">
        <title>Thousands of microbial genomes shed light on interconnected biogeochemical processes in an aquifer system.</title>
        <authorList>
            <person name="Anantharaman K."/>
            <person name="Brown C.T."/>
            <person name="Hug L.A."/>
            <person name="Sharon I."/>
            <person name="Castelle C.J."/>
            <person name="Probst A.J."/>
            <person name="Thomas B.C."/>
            <person name="Singh A."/>
            <person name="Wilkins M.J."/>
            <person name="Karaoz U."/>
            <person name="Brodie E.L."/>
            <person name="Williams K.H."/>
            <person name="Hubbard S.S."/>
            <person name="Banfield J.F."/>
        </authorList>
    </citation>
    <scope>NUCLEOTIDE SEQUENCE [LARGE SCALE GENOMIC DNA]</scope>
</reference>
<dbReference type="AlphaFoldDB" id="A0A1F6YRL0"/>
<name>A0A1F6YRL0_9BACT</name>
<sequence>MEYKSENKICQNCKQDFTIEPEDFNFYEKIKVPSPTFCPLCRAQRRLVFRNERKLFKVKDAFTGESIFSTYPQESGKKIITREEWFGDDWDAMEYGQDYDFSSSFLKQFFELEKQIPMYGLNAKMMSNSPYSANATNLKNCYLCFSSNNSQDCMYSSAIDFSKDCVDNSHVNHSERSYENFWLQNCYQCHFSIRSMESRNLWFCRGCVGCNDCFGSANLRKASYCIFNKQYTKEEYKKEIKKLNLDTISGLKEAREKARAFWYTQPAKYHQGLKNLDCTGSYVTHSKNVNDSYLIRESENLRYCQYLQVPESKDCYDINNWGANTELGYETMECGDNSYNNKFSRNCWPACKNLEYCMHMFSSSDCFGCVGLKKKQYCILNKQYTKEEYYDLVKKIKEHMDEMPYVDSQGLIYKYGEFFPIEFSQLGYNNTVAIQHFPLTEKEAKEKGYLWINIPHGEYKITIKVGKLPDSIFDVTDNILKEVIECENCKKAYKILENELIFLKKEKLPLPTMCYDCRYERRISDRLKIQLYKRYCMCNGEKDVTGIYKNTVKHIHGDEPCGEEFKTGYPPEHPEIVYCEKCYQQEVY</sequence>
<dbReference type="EMBL" id="MFWB01000012">
    <property type="protein sequence ID" value="OGJ09003.1"/>
    <property type="molecule type" value="Genomic_DNA"/>
</dbReference>
<evidence type="ECO:0000313" key="2">
    <source>
        <dbReference type="Proteomes" id="UP000177047"/>
    </source>
</evidence>
<evidence type="ECO:0000313" key="1">
    <source>
        <dbReference type="EMBL" id="OGJ09003.1"/>
    </source>
</evidence>
<dbReference type="Proteomes" id="UP000177047">
    <property type="component" value="Unassembled WGS sequence"/>
</dbReference>
<proteinExistence type="predicted"/>
<organism evidence="1 2">
    <name type="scientific">Candidatus Nomurabacteria bacterium RIFOXYB1_FULL_39_16</name>
    <dbReference type="NCBI Taxonomy" id="1801803"/>
    <lineage>
        <taxon>Bacteria</taxon>
        <taxon>Candidatus Nomuraibacteriota</taxon>
    </lineage>
</organism>